<feature type="coiled-coil region" evidence="10">
    <location>
        <begin position="204"/>
        <end position="238"/>
    </location>
</feature>
<dbReference type="AlphaFoldDB" id="A0A1W0A7J4"/>
<feature type="transmembrane region" description="Helical" evidence="11">
    <location>
        <begin position="541"/>
        <end position="562"/>
    </location>
</feature>
<feature type="coiled-coil region" evidence="10">
    <location>
        <begin position="303"/>
        <end position="337"/>
    </location>
</feature>
<keyword evidence="15" id="KW-1185">Reference proteome</keyword>
<gene>
    <name evidence="14" type="ORF">THRCLA_01678</name>
</gene>
<evidence type="ECO:0000256" key="10">
    <source>
        <dbReference type="SAM" id="Coils"/>
    </source>
</evidence>
<feature type="coiled-coil region" evidence="10">
    <location>
        <begin position="425"/>
        <end position="480"/>
    </location>
</feature>
<dbReference type="GO" id="GO:0000139">
    <property type="term" value="C:Golgi membrane"/>
    <property type="evidence" value="ECO:0007669"/>
    <property type="project" value="UniProtKB-SubCell"/>
</dbReference>
<evidence type="ECO:0000256" key="8">
    <source>
        <dbReference type="ARBA" id="ARBA00023054"/>
    </source>
</evidence>
<dbReference type="OrthoDB" id="10257567at2759"/>
<evidence type="ECO:0000313" key="14">
    <source>
        <dbReference type="EMBL" id="OQS06274.1"/>
    </source>
</evidence>
<sequence>MNTRALVSTVAAFWKGFDLDSKRVMLDAQGVTMQEQKESSLKSRKALAEHTKKFRRLSENEKMTALPQLLKSYQEEIDTLTKRAKFSDNAFFTLYKALYEAPDPVPALEEALANHLNGNIEKKAGDTEVDALRKEIQAYEAEFATLKNQDITIRNLENKIQTFENSIESMVEERVQERVQDVEYNANLREDEMAAMQLHLTNAMAQARQERDDALTQLDQLRSEVLLAKQRNDQLNQMHAKEMEAWVIESERLRALQLENQVLKEKHLASAPQGDSFQSQKAMEWELKFAHKDAQVVQLSRDLHTAQAKCEPLEKRVKELESQVNYLSEHVQVLSQRPTIEAYEDLVAQVNCTPVQPNESEKLQVLRQEHAAVVKSLEETIETQAATISQQAQTIVQLEDSMETPAAPQPLLKEVLGEGNDLKLLTIIRSQRDRLRDRVKDTERDLHKEQEKMHQISNRLAQLEAENVDLVQKLRFLSATNTDLEAPSPPSKYARMYEERMSPFAQFKQLETQQRYAKLNPIDKILVTSARMLLSHPLTRLLMLAYFLFLHTLVALTIYTFMHMCNVSNDS</sequence>
<keyword evidence="5 11" id="KW-0812">Transmembrane</keyword>
<dbReference type="Pfam" id="PF08172">
    <property type="entry name" value="CASP_C"/>
    <property type="match status" value="1"/>
</dbReference>
<comment type="caution">
    <text evidence="14">The sequence shown here is derived from an EMBL/GenBank/DDBJ whole genome shotgun (WGS) entry which is preliminary data.</text>
</comment>
<evidence type="ECO:0000313" key="15">
    <source>
        <dbReference type="Proteomes" id="UP000243217"/>
    </source>
</evidence>
<evidence type="ECO:0000259" key="12">
    <source>
        <dbReference type="Pfam" id="PF08172"/>
    </source>
</evidence>
<dbReference type="GO" id="GO:0006891">
    <property type="term" value="P:intra-Golgi vesicle-mediated transport"/>
    <property type="evidence" value="ECO:0007669"/>
    <property type="project" value="InterPro"/>
</dbReference>
<evidence type="ECO:0000256" key="2">
    <source>
        <dbReference type="ARBA" id="ARBA00006415"/>
    </source>
</evidence>
<keyword evidence="8 10" id="KW-0175">Coiled coil</keyword>
<reference evidence="14 15" key="1">
    <citation type="journal article" date="2014" name="Genome Biol. Evol.">
        <title>The secreted proteins of Achlya hypogyna and Thraustotheca clavata identify the ancestral oomycete secretome and reveal gene acquisitions by horizontal gene transfer.</title>
        <authorList>
            <person name="Misner I."/>
            <person name="Blouin N."/>
            <person name="Leonard G."/>
            <person name="Richards T.A."/>
            <person name="Lane C.E."/>
        </authorList>
    </citation>
    <scope>NUCLEOTIDE SEQUENCE [LARGE SCALE GENOMIC DNA]</scope>
    <source>
        <strain evidence="14 15">ATCC 34112</strain>
    </source>
</reference>
<dbReference type="EMBL" id="JNBS01000361">
    <property type="protein sequence ID" value="OQS06274.1"/>
    <property type="molecule type" value="Genomic_DNA"/>
</dbReference>
<evidence type="ECO:0000256" key="3">
    <source>
        <dbReference type="ARBA" id="ARBA00018691"/>
    </source>
</evidence>
<dbReference type="PANTHER" id="PTHR14043">
    <property type="entry name" value="CCAAT DISPLACEMENT PROTEIN-RELATED"/>
    <property type="match status" value="1"/>
</dbReference>
<keyword evidence="7" id="KW-0333">Golgi apparatus</keyword>
<keyword evidence="6 11" id="KW-1133">Transmembrane helix</keyword>
<protein>
    <recommendedName>
        <fullName evidence="3">Protein CASP</fullName>
    </recommendedName>
</protein>
<keyword evidence="4" id="KW-0813">Transport</keyword>
<proteinExistence type="inferred from homology"/>
<dbReference type="PANTHER" id="PTHR14043:SF2">
    <property type="entry name" value="HOMEOBOX PROTEIN CUT"/>
    <property type="match status" value="1"/>
</dbReference>
<dbReference type="InterPro" id="IPR012955">
    <property type="entry name" value="CASP_C"/>
</dbReference>
<comment type="similarity">
    <text evidence="2">Belongs to the CASP family.</text>
</comment>
<evidence type="ECO:0000256" key="6">
    <source>
        <dbReference type="ARBA" id="ARBA00022989"/>
    </source>
</evidence>
<evidence type="ECO:0000256" key="5">
    <source>
        <dbReference type="ARBA" id="ARBA00022692"/>
    </source>
</evidence>
<feature type="coiled-coil region" evidence="10">
    <location>
        <begin position="122"/>
        <end position="173"/>
    </location>
</feature>
<dbReference type="Proteomes" id="UP000243217">
    <property type="component" value="Unassembled WGS sequence"/>
</dbReference>
<dbReference type="STRING" id="74557.A0A1W0A7J4"/>
<dbReference type="Pfam" id="PF25398">
    <property type="entry name" value="CUX1_N"/>
    <property type="match status" value="1"/>
</dbReference>
<evidence type="ECO:0000256" key="9">
    <source>
        <dbReference type="ARBA" id="ARBA00023136"/>
    </source>
</evidence>
<evidence type="ECO:0000259" key="13">
    <source>
        <dbReference type="Pfam" id="PF25398"/>
    </source>
</evidence>
<feature type="domain" description="CASP C-terminal" evidence="12">
    <location>
        <begin position="340"/>
        <end position="564"/>
    </location>
</feature>
<name>A0A1W0A7J4_9STRA</name>
<organism evidence="14 15">
    <name type="scientific">Thraustotheca clavata</name>
    <dbReference type="NCBI Taxonomy" id="74557"/>
    <lineage>
        <taxon>Eukaryota</taxon>
        <taxon>Sar</taxon>
        <taxon>Stramenopiles</taxon>
        <taxon>Oomycota</taxon>
        <taxon>Saprolegniomycetes</taxon>
        <taxon>Saprolegniales</taxon>
        <taxon>Achlyaceae</taxon>
        <taxon>Thraustotheca</taxon>
    </lineage>
</organism>
<accession>A0A1W0A7J4</accession>
<feature type="domain" description="Cux N-terminal" evidence="13">
    <location>
        <begin position="2"/>
        <end position="113"/>
    </location>
</feature>
<evidence type="ECO:0000256" key="4">
    <source>
        <dbReference type="ARBA" id="ARBA00022448"/>
    </source>
</evidence>
<evidence type="ECO:0000256" key="1">
    <source>
        <dbReference type="ARBA" id="ARBA00004409"/>
    </source>
</evidence>
<comment type="subcellular location">
    <subcellularLocation>
        <location evidence="1">Golgi apparatus membrane</location>
        <topology evidence="1">Single-pass type IV membrane protein</topology>
    </subcellularLocation>
</comment>
<keyword evidence="9 11" id="KW-0472">Membrane</keyword>
<dbReference type="InterPro" id="IPR057476">
    <property type="entry name" value="Cux_N"/>
</dbReference>
<evidence type="ECO:0000256" key="11">
    <source>
        <dbReference type="SAM" id="Phobius"/>
    </source>
</evidence>
<evidence type="ECO:0000256" key="7">
    <source>
        <dbReference type="ARBA" id="ARBA00023034"/>
    </source>
</evidence>